<dbReference type="EC" id="3.4.21.102" evidence="10"/>
<comment type="caution">
    <text evidence="10">The sequence shown here is derived from an EMBL/GenBank/DDBJ whole genome shotgun (WGS) entry which is preliminary data.</text>
</comment>
<dbReference type="Pfam" id="PF03572">
    <property type="entry name" value="Peptidase_S41"/>
    <property type="match status" value="1"/>
</dbReference>
<dbReference type="Proteomes" id="UP001597560">
    <property type="component" value="Unassembled WGS sequence"/>
</dbReference>
<keyword evidence="2 5" id="KW-0645">Protease</keyword>
<dbReference type="InterPro" id="IPR036034">
    <property type="entry name" value="PDZ_sf"/>
</dbReference>
<organism evidence="10 11">
    <name type="scientific">Olivibacter jilunii</name>
    <dbReference type="NCBI Taxonomy" id="985016"/>
    <lineage>
        <taxon>Bacteria</taxon>
        <taxon>Pseudomonadati</taxon>
        <taxon>Bacteroidota</taxon>
        <taxon>Sphingobacteriia</taxon>
        <taxon>Sphingobacteriales</taxon>
        <taxon>Sphingobacteriaceae</taxon>
        <taxon>Olivibacter</taxon>
    </lineage>
</organism>
<gene>
    <name evidence="10" type="ORF">ACFS6J_24145</name>
</gene>
<dbReference type="InterPro" id="IPR001478">
    <property type="entry name" value="PDZ"/>
</dbReference>
<feature type="chain" id="PRO_5045380202" evidence="7">
    <location>
        <begin position="28"/>
        <end position="728"/>
    </location>
</feature>
<dbReference type="PROSITE" id="PS51257">
    <property type="entry name" value="PROKAR_LIPOPROTEIN"/>
    <property type="match status" value="1"/>
</dbReference>
<dbReference type="InterPro" id="IPR029045">
    <property type="entry name" value="ClpP/crotonase-like_dom_sf"/>
</dbReference>
<keyword evidence="7" id="KW-0732">Signal</keyword>
<feature type="domain" description="PDZ" evidence="8">
    <location>
        <begin position="255"/>
        <end position="332"/>
    </location>
</feature>
<keyword evidence="11" id="KW-1185">Reference proteome</keyword>
<dbReference type="Gene3D" id="2.30.42.10">
    <property type="match status" value="1"/>
</dbReference>
<dbReference type="SUPFAM" id="SSF50156">
    <property type="entry name" value="PDZ domain-like"/>
    <property type="match status" value="1"/>
</dbReference>
<dbReference type="InterPro" id="IPR020992">
    <property type="entry name" value="Tail_Prtase_C"/>
</dbReference>
<keyword evidence="3 5" id="KW-0378">Hydrolase</keyword>
<evidence type="ECO:0000256" key="4">
    <source>
        <dbReference type="ARBA" id="ARBA00022825"/>
    </source>
</evidence>
<sequence>MDIKSFQEMLKKLFLALFIAAAVACSANPRVKLDEGSGALRPNAKQEIITKDLVALLEKAHYKKVPFDDSLSSVVFDLYLKNLDQGKNYFLQSDIDSFEPYRKVLLNDLKNGDLSAMFHVYNVYRKRFNEQLKYAISQIDKKYDFTKEESFVYDREKLAWFKTEAEAQESWRKRIKYDLLNLKLSSTGKEGEETKNKKTLKERYQNLLSQENTSNNYDAFQIMMNAFTGAIDPHTNYFTPEDAQRFNESMARSFEGIGAQLMMDNEVVKVMRIVPGGPAFRDKTLKQDDRIIAVAQGDGEFVDVVGWRLGNVVSKIKGPKGTTVRLKVIPAGQELTSAPKIISLVRDKIVDEEQSAKKEVKEVKGADGKTYKIGVIKVPGFYLNFKEMQAGNPDYKSTTRDVRRILDTLKQEKVDAVLMDLRANGGGSLIEAVELTGLFIKSGPVVQVRDPNNRVEINNDEDESISWEGPLGVLIDRFSASASEIFAAAIQDYGRGIIIGTQSYGKGTVQSAVAMDQFISRADRLLLSARDKTNEASNVDESMPQGAPKFGQINFTTFKFYRINGSSTQHKGVTPDIEFPMIYAADKFGESSEKAALPWDQIKSSSYNPYADLSAIKPALIKKHNERMKTSTEYKYLLDDIEAFNKREGETSVSLQETKLKKEREDQDAKNRDRVNARRQLKGLPAIAKGQALPRMDNDFIEDESLDIMADFIELKPAVHNQVAASAK</sequence>
<dbReference type="PANTHER" id="PTHR32060:SF22">
    <property type="entry name" value="CARBOXYL-TERMINAL-PROCESSING PEPTIDASE 3, CHLOROPLASTIC"/>
    <property type="match status" value="1"/>
</dbReference>
<reference evidence="11" key="1">
    <citation type="journal article" date="2019" name="Int. J. Syst. Evol. Microbiol.">
        <title>The Global Catalogue of Microorganisms (GCM) 10K type strain sequencing project: providing services to taxonomists for standard genome sequencing and annotation.</title>
        <authorList>
            <consortium name="The Broad Institute Genomics Platform"/>
            <consortium name="The Broad Institute Genome Sequencing Center for Infectious Disease"/>
            <person name="Wu L."/>
            <person name="Ma J."/>
        </authorList>
    </citation>
    <scope>NUCLEOTIDE SEQUENCE [LARGE SCALE GENOMIC DNA]</scope>
    <source>
        <strain evidence="11">KCTC 23098</strain>
    </source>
</reference>
<evidence type="ECO:0000256" key="1">
    <source>
        <dbReference type="ARBA" id="ARBA00009179"/>
    </source>
</evidence>
<evidence type="ECO:0000259" key="9">
    <source>
        <dbReference type="SMART" id="SM00245"/>
    </source>
</evidence>
<evidence type="ECO:0000313" key="11">
    <source>
        <dbReference type="Proteomes" id="UP001597560"/>
    </source>
</evidence>
<feature type="domain" description="Tail specific protease" evidence="9">
    <location>
        <begin position="337"/>
        <end position="580"/>
    </location>
</feature>
<dbReference type="Pfam" id="PF11818">
    <property type="entry name" value="DUF3340"/>
    <property type="match status" value="1"/>
</dbReference>
<evidence type="ECO:0000256" key="5">
    <source>
        <dbReference type="RuleBase" id="RU004404"/>
    </source>
</evidence>
<evidence type="ECO:0000256" key="7">
    <source>
        <dbReference type="SAM" id="SignalP"/>
    </source>
</evidence>
<dbReference type="CDD" id="cd07560">
    <property type="entry name" value="Peptidase_S41_CPP"/>
    <property type="match status" value="1"/>
</dbReference>
<proteinExistence type="inferred from homology"/>
<dbReference type="Gene3D" id="3.90.226.10">
    <property type="entry name" value="2-enoyl-CoA Hydratase, Chain A, domain 1"/>
    <property type="match status" value="1"/>
</dbReference>
<feature type="compositionally biased region" description="Basic and acidic residues" evidence="6">
    <location>
        <begin position="658"/>
        <end position="675"/>
    </location>
</feature>
<evidence type="ECO:0000256" key="6">
    <source>
        <dbReference type="SAM" id="MobiDB-lite"/>
    </source>
</evidence>
<dbReference type="SUPFAM" id="SSF52096">
    <property type="entry name" value="ClpP/crotonase"/>
    <property type="match status" value="1"/>
</dbReference>
<dbReference type="SMART" id="SM00228">
    <property type="entry name" value="PDZ"/>
    <property type="match status" value="1"/>
</dbReference>
<comment type="similarity">
    <text evidence="1 5">Belongs to the peptidase S41A family.</text>
</comment>
<protein>
    <submittedName>
        <fullName evidence="10">Carboxy terminal-processing peptidase</fullName>
        <ecNumber evidence="10">3.4.21.102</ecNumber>
    </submittedName>
</protein>
<evidence type="ECO:0000313" key="10">
    <source>
        <dbReference type="EMBL" id="MFD2964913.1"/>
    </source>
</evidence>
<dbReference type="InterPro" id="IPR004447">
    <property type="entry name" value="Peptidase_S41A"/>
</dbReference>
<dbReference type="SMART" id="SM00245">
    <property type="entry name" value="TSPc"/>
    <property type="match status" value="1"/>
</dbReference>
<keyword evidence="4 5" id="KW-0720">Serine protease</keyword>
<feature type="signal peptide" evidence="7">
    <location>
        <begin position="1"/>
        <end position="27"/>
    </location>
</feature>
<dbReference type="InterPro" id="IPR005151">
    <property type="entry name" value="Tail-specific_protease"/>
</dbReference>
<dbReference type="GO" id="GO:0004252">
    <property type="term" value="F:serine-type endopeptidase activity"/>
    <property type="evidence" value="ECO:0007669"/>
    <property type="project" value="UniProtKB-EC"/>
</dbReference>
<evidence type="ECO:0000256" key="2">
    <source>
        <dbReference type="ARBA" id="ARBA00022670"/>
    </source>
</evidence>
<evidence type="ECO:0000259" key="8">
    <source>
        <dbReference type="SMART" id="SM00228"/>
    </source>
</evidence>
<accession>A0ABW6B5X0</accession>
<dbReference type="Pfam" id="PF00595">
    <property type="entry name" value="PDZ"/>
    <property type="match status" value="1"/>
</dbReference>
<feature type="region of interest" description="Disordered" evidence="6">
    <location>
        <begin position="652"/>
        <end position="675"/>
    </location>
</feature>
<dbReference type="RefSeq" id="WP_049794960.1">
    <property type="nucleotide sequence ID" value="NZ_JAHVDN010000006.1"/>
</dbReference>
<dbReference type="NCBIfam" id="TIGR00225">
    <property type="entry name" value="prc"/>
    <property type="match status" value="1"/>
</dbReference>
<dbReference type="CDD" id="cd06782">
    <property type="entry name" value="cpPDZ_CPP-like"/>
    <property type="match status" value="1"/>
</dbReference>
<evidence type="ECO:0000256" key="3">
    <source>
        <dbReference type="ARBA" id="ARBA00022801"/>
    </source>
</evidence>
<dbReference type="Pfam" id="PF17804">
    <property type="entry name" value="TSP_NTD"/>
    <property type="match status" value="1"/>
</dbReference>
<name>A0ABW6B5X0_9SPHI</name>
<dbReference type="InterPro" id="IPR040573">
    <property type="entry name" value="TSP_N"/>
</dbReference>
<dbReference type="EMBL" id="JBHUPA010000029">
    <property type="protein sequence ID" value="MFD2964913.1"/>
    <property type="molecule type" value="Genomic_DNA"/>
</dbReference>
<dbReference type="PANTHER" id="PTHR32060">
    <property type="entry name" value="TAIL-SPECIFIC PROTEASE"/>
    <property type="match status" value="1"/>
</dbReference>